<reference evidence="1 2" key="1">
    <citation type="submission" date="2019-05" db="EMBL/GenBank/DDBJ databases">
        <authorList>
            <person name="Zhou X."/>
        </authorList>
    </citation>
    <scope>NUCLEOTIDE SEQUENCE [LARGE SCALE GENOMIC DNA]</scope>
    <source>
        <strain evidence="1 2">DSM 432</strain>
    </source>
</reference>
<evidence type="ECO:0000313" key="2">
    <source>
        <dbReference type="Proteomes" id="UP000305131"/>
    </source>
</evidence>
<gene>
    <name evidence="1" type="ORF">FBQ73_07195</name>
</gene>
<dbReference type="GeneID" id="95773239"/>
<sequence length="124" mass="13606">MTRARPKSTLEAIARMTEMAQAGALAVEIARDIGVSPACIIKWAKRADVRLPSRSEAQQRRCADPAVRAQLAEASRVGRPPRSDLVPRWVPADLKGEYIDFAVLYGEECAASRIRQMKAEALAC</sequence>
<organism evidence="1 2">
    <name type="scientific">Xanthobacter autotrophicus</name>
    <dbReference type="NCBI Taxonomy" id="280"/>
    <lineage>
        <taxon>Bacteria</taxon>
        <taxon>Pseudomonadati</taxon>
        <taxon>Pseudomonadota</taxon>
        <taxon>Alphaproteobacteria</taxon>
        <taxon>Hyphomicrobiales</taxon>
        <taxon>Xanthobacteraceae</taxon>
        <taxon>Xanthobacter</taxon>
    </lineage>
</organism>
<dbReference type="AlphaFoldDB" id="A0A6C1KJR4"/>
<dbReference type="SUPFAM" id="SSF46689">
    <property type="entry name" value="Homeodomain-like"/>
    <property type="match status" value="1"/>
</dbReference>
<proteinExistence type="predicted"/>
<dbReference type="EMBL" id="VAUP01000015">
    <property type="protein sequence ID" value="TLX43877.1"/>
    <property type="molecule type" value="Genomic_DNA"/>
</dbReference>
<dbReference type="RefSeq" id="WP_138398786.1">
    <property type="nucleotide sequence ID" value="NZ_JBAFVI010000001.1"/>
</dbReference>
<dbReference type="Proteomes" id="UP000305131">
    <property type="component" value="Unassembled WGS sequence"/>
</dbReference>
<name>A0A6C1KJR4_XANAU</name>
<dbReference type="OrthoDB" id="4545778at2"/>
<protein>
    <submittedName>
        <fullName evidence="1">Uncharacterized protein</fullName>
    </submittedName>
</protein>
<comment type="caution">
    <text evidence="1">The sequence shown here is derived from an EMBL/GenBank/DDBJ whole genome shotgun (WGS) entry which is preliminary data.</text>
</comment>
<evidence type="ECO:0000313" key="1">
    <source>
        <dbReference type="EMBL" id="TLX43877.1"/>
    </source>
</evidence>
<accession>A0A6C1KJR4</accession>
<dbReference type="InterPro" id="IPR009057">
    <property type="entry name" value="Homeodomain-like_sf"/>
</dbReference>